<dbReference type="Gene3D" id="3.30.379.10">
    <property type="entry name" value="Chitobiase/beta-hexosaminidase domain 2-like"/>
    <property type="match status" value="1"/>
</dbReference>
<evidence type="ECO:0000313" key="4">
    <source>
        <dbReference type="EMBL" id="SET48637.1"/>
    </source>
</evidence>
<dbReference type="STRING" id="1168034.FH5T_02175"/>
<organism evidence="4 6">
    <name type="scientific">Draconibacterium orientale</name>
    <dbReference type="NCBI Taxonomy" id="1168034"/>
    <lineage>
        <taxon>Bacteria</taxon>
        <taxon>Pseudomonadati</taxon>
        <taxon>Bacteroidota</taxon>
        <taxon>Bacteroidia</taxon>
        <taxon>Marinilabiliales</taxon>
        <taxon>Prolixibacteraceae</taxon>
        <taxon>Draconibacterium</taxon>
    </lineage>
</organism>
<dbReference type="EMBL" id="FOHT01000014">
    <property type="protein sequence ID" value="SET48637.1"/>
    <property type="molecule type" value="Genomic_DNA"/>
</dbReference>
<dbReference type="GO" id="GO:0016787">
    <property type="term" value="F:hydrolase activity"/>
    <property type="evidence" value="ECO:0007669"/>
    <property type="project" value="UniProtKB-KW"/>
</dbReference>
<keyword evidence="1 4" id="KW-0378">Hydrolase</keyword>
<dbReference type="OrthoDB" id="8727830at2"/>
<accession>X5DX26</accession>
<dbReference type="InterPro" id="IPR029018">
    <property type="entry name" value="Hex-like_dom2"/>
</dbReference>
<evidence type="ECO:0000256" key="1">
    <source>
        <dbReference type="ARBA" id="ARBA00022801"/>
    </source>
</evidence>
<dbReference type="PANTHER" id="PTHR37842:SF2">
    <property type="entry name" value="GYLCOSYL HYDROLASE 115 C-TERMINAL DOMAIN-CONTAINING PROTEIN"/>
    <property type="match status" value="1"/>
</dbReference>
<dbReference type="EMBL" id="CP007451">
    <property type="protein sequence ID" value="AHW58786.1"/>
    <property type="molecule type" value="Genomic_DNA"/>
</dbReference>
<dbReference type="PANTHER" id="PTHR37842">
    <property type="match status" value="1"/>
</dbReference>
<dbReference type="Proteomes" id="UP000181981">
    <property type="component" value="Unassembled WGS sequence"/>
</dbReference>
<dbReference type="Pfam" id="PF15979">
    <property type="entry name" value="Glyco_hydro_115"/>
    <property type="match status" value="1"/>
</dbReference>
<dbReference type="Gene3D" id="1.20.58.2150">
    <property type="match status" value="1"/>
</dbReference>
<gene>
    <name evidence="3" type="ORF">FH5T_02175</name>
    <name evidence="4" type="ORF">SAMN05444285_11450</name>
</gene>
<keyword evidence="5" id="KW-1185">Reference proteome</keyword>
<dbReference type="InterPro" id="IPR031924">
    <property type="entry name" value="GH115"/>
</dbReference>
<dbReference type="HOGENOM" id="CLU_004852_0_0_10"/>
<reference evidence="4 6" key="2">
    <citation type="submission" date="2016-10" db="EMBL/GenBank/DDBJ databases">
        <authorList>
            <person name="de Groot N.N."/>
        </authorList>
    </citation>
    <scope>NUCLEOTIDE SEQUENCE [LARGE SCALE GENOMIC DNA]</scope>
    <source>
        <strain evidence="4 6">DSM 25947</strain>
    </source>
</reference>
<dbReference type="Gene3D" id="3.20.20.520">
    <property type="entry name" value="Glycosyl hydrolase family 115"/>
    <property type="match status" value="1"/>
</dbReference>
<protein>
    <submittedName>
        <fullName evidence="4">Glycosyl hydrolase family 115</fullName>
    </submittedName>
</protein>
<dbReference type="RefSeq" id="WP_038555022.1">
    <property type="nucleotide sequence ID" value="NZ_FOHT01000014.1"/>
</dbReference>
<dbReference type="eggNOG" id="ENOG502Z7KK">
    <property type="taxonomic scope" value="Bacteria"/>
</dbReference>
<reference evidence="3 5" key="1">
    <citation type="submission" date="2014-03" db="EMBL/GenBank/DDBJ databases">
        <title>Complete genome sequence of a deeply braunched marine Bacteroidia bacterium Draconibacterium orientale type strain FH5T.</title>
        <authorList>
            <person name="Li X."/>
            <person name="Wang X."/>
            <person name="Xie Z."/>
            <person name="Du Z."/>
            <person name="Chen G."/>
        </authorList>
    </citation>
    <scope>NUCLEOTIDE SEQUENCE [LARGE SCALE GENOMIC DNA]</scope>
    <source>
        <strain evidence="3 5">FH5</strain>
    </source>
</reference>
<evidence type="ECO:0000259" key="2">
    <source>
        <dbReference type="Pfam" id="PF17829"/>
    </source>
</evidence>
<dbReference type="Gene3D" id="2.60.120.1620">
    <property type="match status" value="1"/>
</dbReference>
<dbReference type="Pfam" id="PF17829">
    <property type="entry name" value="GH115_C"/>
    <property type="match status" value="1"/>
</dbReference>
<proteinExistence type="predicted"/>
<name>X5DX26_9BACT</name>
<dbReference type="InterPro" id="IPR041437">
    <property type="entry name" value="GH115_C"/>
</dbReference>
<dbReference type="KEGG" id="dori:FH5T_02175"/>
<dbReference type="Proteomes" id="UP000023772">
    <property type="component" value="Chromosome"/>
</dbReference>
<sequence>MNKKLVERFSDAGVCLGLVLFAFFAPFLTTAQDRMDYVAFAQEEGSFALIENNQPTPVVLGPNDFAGVKTVAEWLVNDINRVSGHTPEIIAANTSLPEEIILVGTLGKNELIDQLIRSEKINVADIESEWERSLTQVVENPFPGVKKALVLAGSDKRGTIYAMLNLSREMGVSPWYWWADVPVEKKEVVHVKAGRWVSESPKVKYRGIFLNDEEPALGNWAREKFGGINHQFYAHVFELVLRLRGNFMWPAMWGKAFYDDDPENGILADKLGIVMGTSHHEPLGRAQAEWHKYGSGAWDYTKNKDVLSDFWKKGMERNKNYETLVTVGMRGDGDEAMEEGTNIALLENIVKDQRKIISDVTGKKPEETPQVWALYKEVQDYYDKGMRVPDDVTLLLCDDNWGDVRKLPDVNAPKHEGGFGMYYHFDYVGGPRNYKWINVTQIQRVWEQMNLTYSHGVDRLWVVNVGDLKPMEYPISFFLDMAWDPEQFNPNNLMDYIENWCAEQFGEKYAAEAARILNQYTKFNHRVTPELLNAKTYSLENYNEFERVRNEYRDLAFDALRLYNLLPNAYKDAFDQLVLFPTNATANLYEMYYAVAKNQQLIANKDTEANYWADVVETCFKRDSALTVHYNQQIAGGKWNHMMDQVRIGYTYWQEPRQATMPAVERLNTPEVLNEELAFKEADGYVSIEAENYQKAKGTETINWQVIPDLGKTVSAVSTFPQNAYPGENDEVYLEYAVDFTSTGDFEVQVLVSPTLNFNANKGLRYAVSFDGGPEQVVNINGNYRGELGPWQANRIIKTSTNHKIDKAGLHRLRIRVLEPGIVLQKILIDTGSLKPSYLGAPESERVKF</sequence>
<evidence type="ECO:0000313" key="5">
    <source>
        <dbReference type="Proteomes" id="UP000023772"/>
    </source>
</evidence>
<dbReference type="InterPro" id="IPR042301">
    <property type="entry name" value="GH115_sf"/>
</dbReference>
<dbReference type="GO" id="GO:0005975">
    <property type="term" value="P:carbohydrate metabolic process"/>
    <property type="evidence" value="ECO:0007669"/>
    <property type="project" value="UniProtKB-ARBA"/>
</dbReference>
<dbReference type="AlphaFoldDB" id="X5DX26"/>
<feature type="domain" description="Gylcosyl hydrolase 115 C-terminal" evidence="2">
    <location>
        <begin position="679"/>
        <end position="843"/>
    </location>
</feature>
<evidence type="ECO:0000313" key="6">
    <source>
        <dbReference type="Proteomes" id="UP000181981"/>
    </source>
</evidence>
<evidence type="ECO:0000313" key="3">
    <source>
        <dbReference type="EMBL" id="AHW58786.1"/>
    </source>
</evidence>